<dbReference type="PANTHER" id="PTHR41313">
    <property type="entry name" value="ADENINE-SPECIFIC METHYLTRANSFERASE"/>
    <property type="match status" value="1"/>
</dbReference>
<dbReference type="PROSITE" id="PS51194">
    <property type="entry name" value="HELICASE_CTER"/>
    <property type="match status" value="1"/>
</dbReference>
<dbReference type="SUPFAM" id="SSF53335">
    <property type="entry name" value="S-adenosyl-L-methionine-dependent methyltransferases"/>
    <property type="match status" value="1"/>
</dbReference>
<evidence type="ECO:0000259" key="3">
    <source>
        <dbReference type="PROSITE" id="PS51194"/>
    </source>
</evidence>
<dbReference type="SUPFAM" id="SSF52540">
    <property type="entry name" value="P-loop containing nucleoside triphosphate hydrolases"/>
    <property type="match status" value="2"/>
</dbReference>
<evidence type="ECO:0000256" key="2">
    <source>
        <dbReference type="SAM" id="MobiDB-lite"/>
    </source>
</evidence>
<dbReference type="EMBL" id="FOHN01000001">
    <property type="protein sequence ID" value="SES64834.1"/>
    <property type="molecule type" value="Genomic_DNA"/>
</dbReference>
<dbReference type="GO" id="GO:0016787">
    <property type="term" value="F:hydrolase activity"/>
    <property type="evidence" value="ECO:0007669"/>
    <property type="project" value="InterPro"/>
</dbReference>
<accession>A0A1H9Y7T4</accession>
<name>A0A1H9Y7T4_9FIRM</name>
<dbReference type="Pfam" id="PF04851">
    <property type="entry name" value="ResIII"/>
    <property type="match status" value="1"/>
</dbReference>
<feature type="region of interest" description="Disordered" evidence="2">
    <location>
        <begin position="226"/>
        <end position="343"/>
    </location>
</feature>
<dbReference type="InterPro" id="IPR027417">
    <property type="entry name" value="P-loop_NTPase"/>
</dbReference>
<proteinExistence type="predicted"/>
<feature type="coiled-coil region" evidence="1">
    <location>
        <begin position="1297"/>
        <end position="1344"/>
    </location>
</feature>
<feature type="coiled-coil region" evidence="1">
    <location>
        <begin position="1919"/>
        <end position="2006"/>
    </location>
</feature>
<dbReference type="GO" id="GO:0003677">
    <property type="term" value="F:DNA binding"/>
    <property type="evidence" value="ECO:0007669"/>
    <property type="project" value="InterPro"/>
</dbReference>
<dbReference type="InterPro" id="IPR006935">
    <property type="entry name" value="Helicase/UvrB_N"/>
</dbReference>
<protein>
    <submittedName>
        <fullName evidence="4">Adenine-specific DNA methylase, N12 class</fullName>
    </submittedName>
</protein>
<dbReference type="SMART" id="SM00490">
    <property type="entry name" value="HELICc"/>
    <property type="match status" value="1"/>
</dbReference>
<dbReference type="OrthoDB" id="9815272at2"/>
<dbReference type="STRING" id="29364.SAMN04487772_101195"/>
<keyword evidence="1" id="KW-0175">Coiled coil</keyword>
<dbReference type="GO" id="GO:0008168">
    <property type="term" value="F:methyltransferase activity"/>
    <property type="evidence" value="ECO:0007669"/>
    <property type="project" value="UniProtKB-KW"/>
</dbReference>
<dbReference type="GO" id="GO:0032259">
    <property type="term" value="P:methylation"/>
    <property type="evidence" value="ECO:0007669"/>
    <property type="project" value="UniProtKB-KW"/>
</dbReference>
<dbReference type="Pfam" id="PF00271">
    <property type="entry name" value="Helicase_C"/>
    <property type="match status" value="1"/>
</dbReference>
<feature type="compositionally biased region" description="Basic and acidic residues" evidence="2">
    <location>
        <begin position="332"/>
        <end position="343"/>
    </location>
</feature>
<feature type="coiled-coil region" evidence="1">
    <location>
        <begin position="1802"/>
        <end position="1829"/>
    </location>
</feature>
<keyword evidence="4" id="KW-0489">Methyltransferase</keyword>
<keyword evidence="5" id="KW-1185">Reference proteome</keyword>
<feature type="domain" description="Helicase C-terminal" evidence="3">
    <location>
        <begin position="1583"/>
        <end position="1758"/>
    </location>
</feature>
<dbReference type="InterPro" id="IPR029063">
    <property type="entry name" value="SAM-dependent_MTases_sf"/>
</dbReference>
<sequence>MKLNELKQIYRQAAEKMLHEQSYWKEFLQYAGKMYMYNFPTLVSMFAQNTEYTQLATYEAWNKLNLQIKRGEKSIPALMNNYYGMVHMFDITQLSTTPKIENWTIAQNEREEFEKRFVKANYKYVEQGMLEKSSDIIYAMIIDQMNSIHMENKELEDVLISNGKSIFEDVYYMVRYRCNTSEAEDSVSKLNNSLNLDKFTAYGQYIMTIGKPILLNCKNIVYEMRKEQSNERESRNGLYREGRNPVRRREGGTGREVHSETRQIRNFGNELLEREQGDTASNSGDKRDNDEDHARDRGQSQSDDGRAAEKNAETGSGEESTEHNGELQAQTEDTRPGRGNRVERSSVQIELNFESDKGVDYISAPFFVEKGQYLSEESNNDVSSEKVEQETKSVEKHNYHYLESHNLYTGGIKTKFNNNIAAIKLLKDIEKENRVATLDEQIVLARYVGWGGMASAFDEKSNAWSKEYIELKELFNEDEYRSARASTNTAFYTEPGIIKGIYQALENFGFKGGNILEPSMGIGNFFSVIPEEMQKASKLYGVEIDDLSGRIAKQLYQTADIQISGYEKSNLPYNFFDVAIGNIPFGDYKVFDEHYKKQNFKIHDYFLAKTVDKLRPYGIMAIITSTGTLDKANPVARKYLAERAELLGAIRLPNIAFKQIANTDVSSDILFFQKRERMQVVEPEWVFTGVTEDGITVNQYFIKNPDMILGKMTYDTRMFGGNSKYTTVVNENPENFQADYQKAIESLTGQIGIQIEDSNEQAVDSIPADPSIKNFTYALVNDKVYYRMNSVMTLAGFSAKNEVKAKKLIEIRSSARKVIDAQMANCSDQELIDLQENLSKTYDDYVKQYGHLSAKGTRFFRNDADYPLLISLENINSDMSVEKVDLFTKRTIRPYSEINHVESPQEGLIVSLNEKGEVDIPYIAQLAGMTKEQVVTELNEQIYLNPEKYDEANPYTGYESSEEYLCGNVRAKLKVAKLYAEKNPVFKKNVLELQKVQPRDLDASEITVRLGTTWIDETDYNQFMYELLDTPRYSRAYGNGGDDGTEVAVHYNKMDASFSVSNKVYSVTSTARASQTYGTERKNAYQIIEDTLNMKTVVVKDKVENENGGYSYVVNKQQTILAREKQTLIKEKFQEWFWGDIERREKYERRYNERFNNTRLREYNGSYLTFPGMNPDIELRPHQKNAIARVIYGGNALLAHCVGAGKTYEMIASAMELKRIGLANKVMICVPNHLTEQVGSDFLKLYPGANILVSTKKDFEPGNRKAFVSRIATGEYDAVIIGNTQFEKIPISKEREERMIKEQIDQAESAIASIKNENGEQWSVKQMERFKKGLEAELSKLRDSKRDNVIEFEQLGVDALFVDEAHYYKNCAVFSKMRNVAGVSTSKAKKSTDMLMKCQYIQEINNGRGVVFATGTPVSNSMTELFVMQRYLQNDELKQKGVENFDAWAANFGEVVSSLELAPEGTGYRFKNRFAKFNNLPELMTMFRKIADVQTPDMLNLPVPKLKGNQYQIVVSEPCEFTKLVMAEFADRAERIRNGSVDPRIDNMLKITNEARLLGTDPRLLDEFAPNEPNSKANKCVENVYQEYVNSSEFKGTQIIFCDVGTPNGTRWSIYDYLKEELIRYGIPEEEICYIHDAKTEIQREKLFEDLRNGTKRIIIGSTSKMGTGVNIQDRLIAMHELDCPWRPADIEQREGRILRQGNMNNEVSIYRYVTKDTFDSYNWQLVEQKQKFIAQIMTSKDIQRNCEDIDDTVLSFAEVKALATGNPLIKEKMDIDTEVTRLKLLKSNFLNQKYKSENAYKRVYPNKIADLERKINDLQNDIVNRNKNKSDVFSMQIMGVHFTERSDAGEALAGVLAMNYSSEAVGEYAGLQLFRKEGNAKCLLLMGTGSAYSVEIGDSQIGNIARIENTVSNLDKYLVDCNMRLERYRNDMEESRINSEKIFEHENELQEKMKRQAELNELLEVDKNEEVLMDEEGGISKEEAVKMVKEVMNMQELENEEYELEM</sequence>
<feature type="compositionally biased region" description="Basic and acidic residues" evidence="2">
    <location>
        <begin position="284"/>
        <end position="312"/>
    </location>
</feature>
<dbReference type="InterPro" id="IPR001650">
    <property type="entry name" value="Helicase_C-like"/>
</dbReference>
<feature type="compositionally biased region" description="Basic and acidic residues" evidence="2">
    <location>
        <begin position="226"/>
        <end position="263"/>
    </location>
</feature>
<evidence type="ECO:0000256" key="1">
    <source>
        <dbReference type="SAM" id="Coils"/>
    </source>
</evidence>
<evidence type="ECO:0000313" key="5">
    <source>
        <dbReference type="Proteomes" id="UP000199800"/>
    </source>
</evidence>
<dbReference type="Proteomes" id="UP000199800">
    <property type="component" value="Unassembled WGS sequence"/>
</dbReference>
<dbReference type="Gene3D" id="3.40.50.150">
    <property type="entry name" value="Vaccinia Virus protein VP39"/>
    <property type="match status" value="1"/>
</dbReference>
<dbReference type="Gene3D" id="3.40.50.300">
    <property type="entry name" value="P-loop containing nucleotide triphosphate hydrolases"/>
    <property type="match status" value="2"/>
</dbReference>
<dbReference type="InterPro" id="IPR052933">
    <property type="entry name" value="DNA_Protect_Modify"/>
</dbReference>
<reference evidence="4 5" key="1">
    <citation type="submission" date="2016-10" db="EMBL/GenBank/DDBJ databases">
        <authorList>
            <person name="de Groot N.N."/>
        </authorList>
    </citation>
    <scope>NUCLEOTIDE SEQUENCE [LARGE SCALE GENOMIC DNA]</scope>
    <source>
        <strain evidence="4 5">DSM 1801</strain>
    </source>
</reference>
<dbReference type="GO" id="GO:0005524">
    <property type="term" value="F:ATP binding"/>
    <property type="evidence" value="ECO:0007669"/>
    <property type="project" value="InterPro"/>
</dbReference>
<evidence type="ECO:0000313" key="4">
    <source>
        <dbReference type="EMBL" id="SES64834.1"/>
    </source>
</evidence>
<dbReference type="SMART" id="SM00487">
    <property type="entry name" value="DEXDc"/>
    <property type="match status" value="1"/>
</dbReference>
<gene>
    <name evidence="4" type="ORF">SAMN04487772_101195</name>
</gene>
<keyword evidence="4" id="KW-0808">Transferase</keyword>
<dbReference type="InterPro" id="IPR014001">
    <property type="entry name" value="Helicase_ATP-bd"/>
</dbReference>
<organism evidence="4 5">
    <name type="scientific">[Clostridium] polysaccharolyticum</name>
    <dbReference type="NCBI Taxonomy" id="29364"/>
    <lineage>
        <taxon>Bacteria</taxon>
        <taxon>Bacillati</taxon>
        <taxon>Bacillota</taxon>
        <taxon>Clostridia</taxon>
        <taxon>Lachnospirales</taxon>
        <taxon>Lachnospiraceae</taxon>
    </lineage>
</organism>
<dbReference type="PANTHER" id="PTHR41313:SF1">
    <property type="entry name" value="DNA METHYLASE ADENINE-SPECIFIC DOMAIN-CONTAINING PROTEIN"/>
    <property type="match status" value="1"/>
</dbReference>